<feature type="domain" description="Histidine kinase" evidence="10">
    <location>
        <begin position="851"/>
        <end position="1077"/>
    </location>
</feature>
<keyword evidence="13" id="KW-1185">Reference proteome</keyword>
<dbReference type="InterPro" id="IPR011123">
    <property type="entry name" value="Y_Y_Y"/>
</dbReference>
<keyword evidence="5" id="KW-0238">DNA-binding</keyword>
<evidence type="ECO:0000313" key="12">
    <source>
        <dbReference type="EMBL" id="NGZ42928.1"/>
    </source>
</evidence>
<keyword evidence="4" id="KW-0805">Transcription regulation</keyword>
<keyword evidence="12" id="KW-0808">Transferase</keyword>
<dbReference type="Gene3D" id="2.130.10.10">
    <property type="entry name" value="YVTN repeat-like/Quinoprotein amine dehydrogenase"/>
    <property type="match status" value="2"/>
</dbReference>
<dbReference type="InterPro" id="IPR011047">
    <property type="entry name" value="Quinoprotein_ADH-like_sf"/>
</dbReference>
<dbReference type="SMART" id="SM00388">
    <property type="entry name" value="HisKA"/>
    <property type="match status" value="1"/>
</dbReference>
<dbReference type="EC" id="2.7.13.3" evidence="2"/>
<dbReference type="CDD" id="cd00075">
    <property type="entry name" value="HATPase"/>
    <property type="match status" value="1"/>
</dbReference>
<dbReference type="Pfam" id="PF02518">
    <property type="entry name" value="HATPase_c"/>
    <property type="match status" value="1"/>
</dbReference>
<dbReference type="PRINTS" id="PR00344">
    <property type="entry name" value="BCTRLSENSOR"/>
</dbReference>
<dbReference type="InterPro" id="IPR009057">
    <property type="entry name" value="Homeodomain-like_sf"/>
</dbReference>
<dbReference type="Proteomes" id="UP001318301">
    <property type="component" value="Unassembled WGS sequence"/>
</dbReference>
<evidence type="ECO:0000259" key="10">
    <source>
        <dbReference type="PROSITE" id="PS50109"/>
    </source>
</evidence>
<dbReference type="PROSITE" id="PS01124">
    <property type="entry name" value="HTH_ARAC_FAMILY_2"/>
    <property type="match status" value="1"/>
</dbReference>
<dbReference type="InterPro" id="IPR003594">
    <property type="entry name" value="HATPase_dom"/>
</dbReference>
<dbReference type="InterPro" id="IPR036097">
    <property type="entry name" value="HisK_dim/P_sf"/>
</dbReference>
<evidence type="ECO:0000259" key="9">
    <source>
        <dbReference type="PROSITE" id="PS01124"/>
    </source>
</evidence>
<name>A0ABX0ESH1_9BACT</name>
<dbReference type="Pfam" id="PF07494">
    <property type="entry name" value="Reg_prop"/>
    <property type="match status" value="3"/>
</dbReference>
<dbReference type="Gene3D" id="1.10.10.60">
    <property type="entry name" value="Homeodomain-like"/>
    <property type="match status" value="1"/>
</dbReference>
<evidence type="ECO:0000256" key="3">
    <source>
        <dbReference type="ARBA" id="ARBA00022553"/>
    </source>
</evidence>
<dbReference type="RefSeq" id="WP_166227712.1">
    <property type="nucleotide sequence ID" value="NZ_CBCSIJ010000015.1"/>
</dbReference>
<keyword evidence="3 7" id="KW-0597">Phosphoprotein</keyword>
<dbReference type="InterPro" id="IPR015943">
    <property type="entry name" value="WD40/YVTN_repeat-like_dom_sf"/>
</dbReference>
<dbReference type="GO" id="GO:0016301">
    <property type="term" value="F:kinase activity"/>
    <property type="evidence" value="ECO:0007669"/>
    <property type="project" value="UniProtKB-KW"/>
</dbReference>
<reference evidence="12 13" key="1">
    <citation type="submission" date="2019-02" db="EMBL/GenBank/DDBJ databases">
        <title>Genome of a new Bacteroidetes strain.</title>
        <authorList>
            <person name="Pitt A."/>
        </authorList>
    </citation>
    <scope>NUCLEOTIDE SEQUENCE [LARGE SCALE GENOMIC DNA]</scope>
    <source>
        <strain evidence="12 13">50C-KIRBA</strain>
    </source>
</reference>
<accession>A0ABX0ESH1</accession>
<dbReference type="CDD" id="cd00063">
    <property type="entry name" value="FN3"/>
    <property type="match status" value="1"/>
</dbReference>
<dbReference type="InterPro" id="IPR018062">
    <property type="entry name" value="HTH_AraC-typ_CS"/>
</dbReference>
<dbReference type="Gene3D" id="3.40.50.2300">
    <property type="match status" value="1"/>
</dbReference>
<feature type="modified residue" description="4-aspartylphosphate" evidence="7">
    <location>
        <position position="1162"/>
    </location>
</feature>
<dbReference type="InterPro" id="IPR018060">
    <property type="entry name" value="HTH_AraC"/>
</dbReference>
<organism evidence="12 13">
    <name type="scientific">Aquirufa beregesia</name>
    <dbReference type="NCBI Taxonomy" id="2516556"/>
    <lineage>
        <taxon>Bacteria</taxon>
        <taxon>Pseudomonadati</taxon>
        <taxon>Bacteroidota</taxon>
        <taxon>Cytophagia</taxon>
        <taxon>Cytophagales</taxon>
        <taxon>Flectobacillaceae</taxon>
        <taxon>Aquirufa</taxon>
    </lineage>
</organism>
<protein>
    <recommendedName>
        <fullName evidence="2">histidine kinase</fullName>
        <ecNumber evidence="2">2.7.13.3</ecNumber>
    </recommendedName>
</protein>
<dbReference type="SMART" id="SM00387">
    <property type="entry name" value="HATPase_c"/>
    <property type="match status" value="1"/>
</dbReference>
<dbReference type="SUPFAM" id="SSF47384">
    <property type="entry name" value="Homodimeric domain of signal transducing histidine kinase"/>
    <property type="match status" value="1"/>
</dbReference>
<evidence type="ECO:0000256" key="6">
    <source>
        <dbReference type="ARBA" id="ARBA00023163"/>
    </source>
</evidence>
<feature type="chain" id="PRO_5046049667" description="histidine kinase" evidence="8">
    <location>
        <begin position="22"/>
        <end position="1367"/>
    </location>
</feature>
<dbReference type="InterPro" id="IPR003661">
    <property type="entry name" value="HisK_dim/P_dom"/>
</dbReference>
<dbReference type="SUPFAM" id="SSF52172">
    <property type="entry name" value="CheY-like"/>
    <property type="match status" value="1"/>
</dbReference>
<evidence type="ECO:0000313" key="13">
    <source>
        <dbReference type="Proteomes" id="UP001318301"/>
    </source>
</evidence>
<dbReference type="InterPro" id="IPR004358">
    <property type="entry name" value="Sig_transdc_His_kin-like_C"/>
</dbReference>
<comment type="caution">
    <text evidence="12">The sequence shown here is derived from an EMBL/GenBank/DDBJ whole genome shotgun (WGS) entry which is preliminary data.</text>
</comment>
<dbReference type="SMART" id="SM00342">
    <property type="entry name" value="HTH_ARAC"/>
    <property type="match status" value="1"/>
</dbReference>
<feature type="signal peptide" evidence="8">
    <location>
        <begin position="1"/>
        <end position="21"/>
    </location>
</feature>
<dbReference type="SUPFAM" id="SSF63829">
    <property type="entry name" value="Calcium-dependent phosphotriesterase"/>
    <property type="match status" value="1"/>
</dbReference>
<dbReference type="Pfam" id="PF00512">
    <property type="entry name" value="HisKA"/>
    <property type="match status" value="1"/>
</dbReference>
<keyword evidence="8" id="KW-0732">Signal</keyword>
<dbReference type="InterPro" id="IPR003961">
    <property type="entry name" value="FN3_dom"/>
</dbReference>
<dbReference type="InterPro" id="IPR036890">
    <property type="entry name" value="HATPase_C_sf"/>
</dbReference>
<dbReference type="PROSITE" id="PS50110">
    <property type="entry name" value="RESPONSE_REGULATORY"/>
    <property type="match status" value="1"/>
</dbReference>
<keyword evidence="6" id="KW-0804">Transcription</keyword>
<evidence type="ECO:0000256" key="7">
    <source>
        <dbReference type="PROSITE-ProRule" id="PRU00169"/>
    </source>
</evidence>
<evidence type="ECO:0000256" key="5">
    <source>
        <dbReference type="ARBA" id="ARBA00023125"/>
    </source>
</evidence>
<dbReference type="InterPro" id="IPR005467">
    <property type="entry name" value="His_kinase_dom"/>
</dbReference>
<proteinExistence type="predicted"/>
<dbReference type="Gene3D" id="3.30.565.10">
    <property type="entry name" value="Histidine kinase-like ATPase, C-terminal domain"/>
    <property type="match status" value="1"/>
</dbReference>
<dbReference type="Pfam" id="PF07495">
    <property type="entry name" value="Y_Y_Y"/>
    <property type="match status" value="1"/>
</dbReference>
<dbReference type="SUPFAM" id="SSF46689">
    <property type="entry name" value="Homeodomain-like"/>
    <property type="match status" value="1"/>
</dbReference>
<dbReference type="Gene3D" id="1.10.287.130">
    <property type="match status" value="1"/>
</dbReference>
<feature type="domain" description="Response regulatory" evidence="11">
    <location>
        <begin position="1114"/>
        <end position="1229"/>
    </location>
</feature>
<dbReference type="InterPro" id="IPR001789">
    <property type="entry name" value="Sig_transdc_resp-reg_receiver"/>
</dbReference>
<dbReference type="Pfam" id="PF00072">
    <property type="entry name" value="Response_reg"/>
    <property type="match status" value="1"/>
</dbReference>
<dbReference type="PROSITE" id="PS50109">
    <property type="entry name" value="HIS_KIN"/>
    <property type="match status" value="1"/>
</dbReference>
<dbReference type="Pfam" id="PF12833">
    <property type="entry name" value="HTH_18"/>
    <property type="match status" value="1"/>
</dbReference>
<dbReference type="SUPFAM" id="SSF50998">
    <property type="entry name" value="Quinoprotein alcohol dehydrogenase-like"/>
    <property type="match status" value="1"/>
</dbReference>
<comment type="catalytic activity">
    <reaction evidence="1">
        <text>ATP + protein L-histidine = ADP + protein N-phospho-L-histidine.</text>
        <dbReference type="EC" id="2.7.13.3"/>
    </reaction>
</comment>
<feature type="domain" description="HTH araC/xylS-type" evidence="9">
    <location>
        <begin position="1262"/>
        <end position="1361"/>
    </location>
</feature>
<evidence type="ECO:0000256" key="8">
    <source>
        <dbReference type="SAM" id="SignalP"/>
    </source>
</evidence>
<dbReference type="PANTHER" id="PTHR43547:SF2">
    <property type="entry name" value="HYBRID SIGNAL TRANSDUCTION HISTIDINE KINASE C"/>
    <property type="match status" value="1"/>
</dbReference>
<dbReference type="Gene3D" id="2.60.40.10">
    <property type="entry name" value="Immunoglobulins"/>
    <property type="match status" value="1"/>
</dbReference>
<evidence type="ECO:0000259" key="11">
    <source>
        <dbReference type="PROSITE" id="PS50110"/>
    </source>
</evidence>
<gene>
    <name evidence="12" type="ORF">EWU23_00390</name>
</gene>
<keyword evidence="12" id="KW-0418">Kinase</keyword>
<evidence type="ECO:0000256" key="1">
    <source>
        <dbReference type="ARBA" id="ARBA00000085"/>
    </source>
</evidence>
<evidence type="ECO:0000256" key="4">
    <source>
        <dbReference type="ARBA" id="ARBA00023015"/>
    </source>
</evidence>
<dbReference type="CDD" id="cd00082">
    <property type="entry name" value="HisKA"/>
    <property type="match status" value="1"/>
</dbReference>
<evidence type="ECO:0000256" key="2">
    <source>
        <dbReference type="ARBA" id="ARBA00012438"/>
    </source>
</evidence>
<dbReference type="PANTHER" id="PTHR43547">
    <property type="entry name" value="TWO-COMPONENT HISTIDINE KINASE"/>
    <property type="match status" value="1"/>
</dbReference>
<dbReference type="InterPro" id="IPR013783">
    <property type="entry name" value="Ig-like_fold"/>
</dbReference>
<dbReference type="EMBL" id="SEWW01000001">
    <property type="protein sequence ID" value="NGZ42928.1"/>
    <property type="molecule type" value="Genomic_DNA"/>
</dbReference>
<dbReference type="PROSITE" id="PS00041">
    <property type="entry name" value="HTH_ARAC_FAMILY_1"/>
    <property type="match status" value="1"/>
</dbReference>
<dbReference type="SUPFAM" id="SSF55874">
    <property type="entry name" value="ATPase domain of HSP90 chaperone/DNA topoisomerase II/histidine kinase"/>
    <property type="match status" value="1"/>
</dbReference>
<sequence length="1367" mass="155061">MKRHFRLLLVLILCVSHILQAQKSQRYERLTTASGLSQSTISKIIQDKKGFLWFATSDGLNRYDGNNFVVFRSDPSDSTTLSGSDIFTMCEDDEGNMWAGTRNAGLNKIDLATGKVYRFSKGPNGEDFSSMTVSSILNLGNHRVMVSATGLGILIYDTRENKLIAKESDVKNPMMADVVRIYRHSKGSIWFGTRTGLLISRLGPRSYLPFKLAENNNTPDYRVRVINESFNGDILIGTEGRGLFRFNPQNQHFTRVFYNAQSPLSRQNIVTSLTKDAYRNLWIGTDNGVYVLKKEDYSSYYQISSNPDPDLGISSFSVTSLFTDANLNTWVGTWEAGLNIAFFQKPRFSILRYKPNTLQGLLSNKVTAISASKTDPNGVWIGLNVGLSYFNYKTGKIEHIINNAGVNKLNPVADFDVSLLQSDSEGNLWIGVWGHGLINLTPQRKQVAYPYQLGNRAANLTAMNLMGDKLLLGTAGLGVIEFDIASKKYRIPYPILGSKNFGAKNISSLLVDENRQIWIGTTGFGIYVYNIATQSLAHIDKNGSANGIRYNNITKIFQDRNRRIWVLTNGGGLHLYHGPGKGFRNFTVADGLASNTLRSMMEDKQGNLWISTNGGISKMNSKTLKFVNFDELDGLQGKEFLANAYSQNNKDWLFFGGANGLNFIKADSLRMKMDIPPIYLTGLKIFNKPVKVGDENSPLDKDILQTKHLILQPDQTVFSLDFVALEYQRPKNNRYAYYLEGFDKEWNEVGTQRSATYTNLNPGDYTFKVKATNSDGVWGENPFELKITVLPPWYRTWWAYGMYTLLLLGMVFGFMREVRIREAFKTDLRMKEIEKERIRELEQVKTHFFTNISHELRTPLTLIISPLEKYFLNNTQANKEQKSRILAIYQNAQKLLHLINQLLDLSKIEAGKQQPVIAQHDLILQVNGILQGFETYAVQKQIKLKWTAPVDSLFVYYDADIIEKCISNLLSNAFKHTPEDGTIAVKMDLIKQFKADSEEEVQVVKIHVMDTGKGIDSTHLPHIFNRFYQVPDSIGRVGTGVGLSLCKELMELHLGHIHVSSELGKGSDFCIDFPVTKNDFDPSWILAYSIFPTMDKVSTSKKADELEIEQEKQILMVVDDHAEMRLFISDIFKNRFQIIQAERGEDALEMALKFIPDVLITDWMMPGMSGVNLCRALRQNPKTNHIPLLILTSKSSHESQIEGMQAGADDFVSKPFNADILEIRVNKLLETKERMRKNWQKQMIQQGLTEGKLPVYEDPFLQKATQLVINHLSEAEFDVDDLEKGLDMSKMQLYRKLKNLTSLAGNEFIRSIRLQQAKLLLENSEFNISEVAYQVGFNDPAYFTRAFKKQYGKSPKSFIQQIQDEKS</sequence>
<dbReference type="InterPro" id="IPR011006">
    <property type="entry name" value="CheY-like_superfamily"/>
</dbReference>
<dbReference type="InterPro" id="IPR011110">
    <property type="entry name" value="Reg_prop"/>
</dbReference>
<dbReference type="SMART" id="SM00448">
    <property type="entry name" value="REC"/>
    <property type="match status" value="1"/>
</dbReference>